<organism evidence="1 2">
    <name type="scientific">Nocardia bhagyanarayanae</name>
    <dbReference type="NCBI Taxonomy" id="1215925"/>
    <lineage>
        <taxon>Bacteria</taxon>
        <taxon>Bacillati</taxon>
        <taxon>Actinomycetota</taxon>
        <taxon>Actinomycetes</taxon>
        <taxon>Mycobacteriales</taxon>
        <taxon>Nocardiaceae</taxon>
        <taxon>Nocardia</taxon>
    </lineage>
</organism>
<gene>
    <name evidence="1" type="ORF">FB390_0965</name>
</gene>
<proteinExistence type="predicted"/>
<protein>
    <recommendedName>
        <fullName evidence="3">Nucleic acid-binding protein</fullName>
    </recommendedName>
</protein>
<evidence type="ECO:0000313" key="1">
    <source>
        <dbReference type="EMBL" id="TQM29368.1"/>
    </source>
</evidence>
<evidence type="ECO:0000313" key="2">
    <source>
        <dbReference type="Proteomes" id="UP000316331"/>
    </source>
</evidence>
<evidence type="ECO:0008006" key="3">
    <source>
        <dbReference type="Google" id="ProtNLM"/>
    </source>
</evidence>
<dbReference type="RefSeq" id="WP_141807853.1">
    <property type="nucleotide sequence ID" value="NZ_VFPG01000001.1"/>
</dbReference>
<name>A0A543F6B0_9NOCA</name>
<dbReference type="Proteomes" id="UP000316331">
    <property type="component" value="Unassembled WGS sequence"/>
</dbReference>
<sequence>MINLGYVLDDTVIRAYLDGSDTVTLLLSNLAAQPMQIAVPAVAMAVAQAGHTNERLAEWAGVVENVDNIELSGLGNISEIGAVSVVLGDLTEDRPAVADASAAHTAAVAAHLGLAVLTVEAQRWAPYQPAMPWLEVTLLAEEPGDL</sequence>
<dbReference type="OrthoDB" id="4550945at2"/>
<accession>A0A543F6B0</accession>
<dbReference type="EMBL" id="VFPG01000001">
    <property type="protein sequence ID" value="TQM29368.1"/>
    <property type="molecule type" value="Genomic_DNA"/>
</dbReference>
<comment type="caution">
    <text evidence="1">The sequence shown here is derived from an EMBL/GenBank/DDBJ whole genome shotgun (WGS) entry which is preliminary data.</text>
</comment>
<dbReference type="AlphaFoldDB" id="A0A543F6B0"/>
<keyword evidence="2" id="KW-1185">Reference proteome</keyword>
<reference evidence="1 2" key="1">
    <citation type="submission" date="2019-06" db="EMBL/GenBank/DDBJ databases">
        <title>Sequencing the genomes of 1000 actinobacteria strains.</title>
        <authorList>
            <person name="Klenk H.-P."/>
        </authorList>
    </citation>
    <scope>NUCLEOTIDE SEQUENCE [LARGE SCALE GENOMIC DNA]</scope>
    <source>
        <strain evidence="1 2">DSM 103495</strain>
    </source>
</reference>